<dbReference type="AlphaFoldDB" id="A0AB32X0N5"/>
<keyword evidence="8 13" id="KW-1133">Transmembrane helix</keyword>
<dbReference type="InterPro" id="IPR013210">
    <property type="entry name" value="LRR_N_plant-typ"/>
</dbReference>
<evidence type="ECO:0000256" key="7">
    <source>
        <dbReference type="ARBA" id="ARBA00022737"/>
    </source>
</evidence>
<reference evidence="17" key="2">
    <citation type="submission" date="2025-08" db="UniProtKB">
        <authorList>
            <consortium name="RefSeq"/>
        </authorList>
    </citation>
    <scope>IDENTIFICATION</scope>
</reference>
<keyword evidence="3" id="KW-1003">Cell membrane</keyword>
<dbReference type="InterPro" id="IPR032675">
    <property type="entry name" value="LRR_dom_sf"/>
</dbReference>
<dbReference type="RefSeq" id="XP_017984300.1">
    <property type="nucleotide sequence ID" value="XM_018128811.1"/>
</dbReference>
<keyword evidence="9 13" id="KW-0472">Membrane</keyword>
<dbReference type="InterPro" id="IPR001611">
    <property type="entry name" value="Leu-rich_rpt"/>
</dbReference>
<evidence type="ECO:0000256" key="10">
    <source>
        <dbReference type="ARBA" id="ARBA00023170"/>
    </source>
</evidence>
<dbReference type="Pfam" id="PF00560">
    <property type="entry name" value="LRR_1"/>
    <property type="match status" value="8"/>
</dbReference>
<dbReference type="FunFam" id="3.80.10.10:FF:000111">
    <property type="entry name" value="LRR receptor-like serine/threonine-protein kinase ERECTA"/>
    <property type="match status" value="1"/>
</dbReference>
<keyword evidence="4" id="KW-0433">Leucine-rich repeat</keyword>
<dbReference type="SUPFAM" id="SSF52058">
    <property type="entry name" value="L domain-like"/>
    <property type="match status" value="2"/>
</dbReference>
<evidence type="ECO:0000256" key="6">
    <source>
        <dbReference type="ARBA" id="ARBA00022729"/>
    </source>
</evidence>
<evidence type="ECO:0000256" key="9">
    <source>
        <dbReference type="ARBA" id="ARBA00023136"/>
    </source>
</evidence>
<dbReference type="Gene3D" id="3.80.10.10">
    <property type="entry name" value="Ribonuclease Inhibitor"/>
    <property type="match status" value="2"/>
</dbReference>
<dbReference type="KEGG" id="tcc:18586565"/>
<evidence type="ECO:0000313" key="17">
    <source>
        <dbReference type="RefSeq" id="XP_017984300.1"/>
    </source>
</evidence>
<evidence type="ECO:0000256" key="5">
    <source>
        <dbReference type="ARBA" id="ARBA00022692"/>
    </source>
</evidence>
<dbReference type="Pfam" id="PF08263">
    <property type="entry name" value="LRRNT_2"/>
    <property type="match status" value="1"/>
</dbReference>
<dbReference type="SMART" id="SM00369">
    <property type="entry name" value="LRR_TYP"/>
    <property type="match status" value="5"/>
</dbReference>
<keyword evidence="5 13" id="KW-0812">Transmembrane</keyword>
<evidence type="ECO:0000256" key="12">
    <source>
        <dbReference type="SAM" id="MobiDB-lite"/>
    </source>
</evidence>
<accession>A0AB32X0N5</accession>
<evidence type="ECO:0000256" key="2">
    <source>
        <dbReference type="ARBA" id="ARBA00009592"/>
    </source>
</evidence>
<evidence type="ECO:0000313" key="16">
    <source>
        <dbReference type="Proteomes" id="UP000694886"/>
    </source>
</evidence>
<dbReference type="FunFam" id="3.80.10.10:FF:000095">
    <property type="entry name" value="LRR receptor-like serine/threonine-protein kinase GSO1"/>
    <property type="match status" value="1"/>
</dbReference>
<dbReference type="Proteomes" id="UP000694886">
    <property type="component" value="Chromosome 10"/>
</dbReference>
<sequence>MDAFAINFLVLLCLNIFTHSFCIRIHNSTCIKSEKQALLKFRQDLQGPSNMLADWTRNGDCCNWSGVVCDNVTGRVTELHLGSAQGGCALKAKAETLVRPKLGGKLNPSLLDLKSLSYLDLSDNNFGQTPIPAWFWNLTSHLHYLNISRNQFLGNISDLFTMSHPSVVLDLSSNNFTGPLPRISVSVTALDLSKNALSGSISHFLCYRMNQPMRLEVLNLSCNLFSGEIPDCWEQWPRLVAIKFCNNSFSGKIPSSMGTLTHLQSLHLRNNSLVGEVPFSLRNCTELLTVDFGANQLSGEIPLWMGERLTKLIVIILQTNRFHGPIPQEFCALSSLQILDLSHNNLSGIIPSCIKNLSAMISRNNSDGKISYNTSRGCFFDDVALVVKGVVMDYSATLKLLALLDLSDNNLSGDIPEEVTSLKGLISLNLSNNLLVGRIPDNIGSMRLLECADLSKNNLSGGIPSSMAALNFLSYLNLSNNKLTGKIPSGTQLQSLSASSFLGTELFGPPLTKDNTSSPLTPSNTVGEEEVDNGPKVNWFHLSVEFGFLFGFFGVIGPVIFKIWTCGFVRNICGRDSTLSGISEFVDSVLERFSERSDDCGVVAGRLFLAISCRRGGENVWGF</sequence>
<evidence type="ECO:0000256" key="4">
    <source>
        <dbReference type="ARBA" id="ARBA00022614"/>
    </source>
</evidence>
<dbReference type="PRINTS" id="PR00019">
    <property type="entry name" value="LEURICHRPT"/>
</dbReference>
<feature type="compositionally biased region" description="Polar residues" evidence="12">
    <location>
        <begin position="513"/>
        <end position="526"/>
    </location>
</feature>
<feature type="signal peptide" evidence="14">
    <location>
        <begin position="1"/>
        <end position="20"/>
    </location>
</feature>
<keyword evidence="10" id="KW-0675">Receptor</keyword>
<comment type="similarity">
    <text evidence="2">Belongs to the RLP family.</text>
</comment>
<dbReference type="PROSITE" id="PS51450">
    <property type="entry name" value="LRR"/>
    <property type="match status" value="2"/>
</dbReference>
<dbReference type="PANTHER" id="PTHR48063">
    <property type="entry name" value="LRR RECEPTOR-LIKE KINASE"/>
    <property type="match status" value="1"/>
</dbReference>
<dbReference type="GO" id="GO:0005886">
    <property type="term" value="C:plasma membrane"/>
    <property type="evidence" value="ECO:0007669"/>
    <property type="project" value="UniProtKB-SubCell"/>
</dbReference>
<evidence type="ECO:0000256" key="8">
    <source>
        <dbReference type="ARBA" id="ARBA00022989"/>
    </source>
</evidence>
<protein>
    <submittedName>
        <fullName evidence="17">Probable LRR receptor-like serine/threonine-protein kinase IRK</fullName>
    </submittedName>
</protein>
<dbReference type="Gramene" id="Tc10v2_t007540.1">
    <property type="protein sequence ID" value="Tc10v2_p007540.1"/>
    <property type="gene ID" value="Tc10v2_g007540"/>
</dbReference>
<evidence type="ECO:0000256" key="11">
    <source>
        <dbReference type="ARBA" id="ARBA00023180"/>
    </source>
</evidence>
<feature type="region of interest" description="Disordered" evidence="12">
    <location>
        <begin position="508"/>
        <end position="528"/>
    </location>
</feature>
<dbReference type="InterPro" id="IPR046956">
    <property type="entry name" value="RLP23-like"/>
</dbReference>
<keyword evidence="11" id="KW-0325">Glycoprotein</keyword>
<feature type="domain" description="Leucine-rich repeat-containing N-terminal plant-type" evidence="15">
    <location>
        <begin position="32"/>
        <end position="70"/>
    </location>
</feature>
<comment type="subcellular location">
    <subcellularLocation>
        <location evidence="1">Cell membrane</location>
        <topology evidence="1">Single-pass type I membrane protein</topology>
    </subcellularLocation>
</comment>
<dbReference type="GeneID" id="18586565"/>
<evidence type="ECO:0000256" key="3">
    <source>
        <dbReference type="ARBA" id="ARBA00022475"/>
    </source>
</evidence>
<keyword evidence="6 14" id="KW-0732">Signal</keyword>
<name>A0AB32X0N5_THECC</name>
<feature type="chain" id="PRO_5044255653" evidence="14">
    <location>
        <begin position="21"/>
        <end position="623"/>
    </location>
</feature>
<evidence type="ECO:0000259" key="15">
    <source>
        <dbReference type="Pfam" id="PF08263"/>
    </source>
</evidence>
<reference evidence="16" key="1">
    <citation type="journal article" date="1997" name="Nucleic Acids Res.">
        <title>tRNAscan-SE: a program for improved detection of transfer RNA genes in genomic sequence.</title>
        <authorList>
            <person name="Lowe T.M."/>
            <person name="Eddy S.R."/>
        </authorList>
    </citation>
    <scope>NUCLEOTIDE SEQUENCE [LARGE SCALE GENOMIC DNA]</scope>
    <source>
        <strain evidence="16">r\B97-61/B2</strain>
    </source>
</reference>
<evidence type="ECO:0000256" key="1">
    <source>
        <dbReference type="ARBA" id="ARBA00004251"/>
    </source>
</evidence>
<organism evidence="16 17">
    <name type="scientific">Theobroma cacao</name>
    <name type="common">Cacao</name>
    <name type="synonym">Cocoa</name>
    <dbReference type="NCBI Taxonomy" id="3641"/>
    <lineage>
        <taxon>Eukaryota</taxon>
        <taxon>Viridiplantae</taxon>
        <taxon>Streptophyta</taxon>
        <taxon>Embryophyta</taxon>
        <taxon>Tracheophyta</taxon>
        <taxon>Spermatophyta</taxon>
        <taxon>Magnoliopsida</taxon>
        <taxon>eudicotyledons</taxon>
        <taxon>Gunneridae</taxon>
        <taxon>Pentapetalae</taxon>
        <taxon>rosids</taxon>
        <taxon>malvids</taxon>
        <taxon>Malvales</taxon>
        <taxon>Malvaceae</taxon>
        <taxon>Byttnerioideae</taxon>
        <taxon>Theobroma</taxon>
    </lineage>
</organism>
<feature type="transmembrane region" description="Helical" evidence="13">
    <location>
        <begin position="539"/>
        <end position="561"/>
    </location>
</feature>
<evidence type="ECO:0000256" key="14">
    <source>
        <dbReference type="SAM" id="SignalP"/>
    </source>
</evidence>
<evidence type="ECO:0000256" key="13">
    <source>
        <dbReference type="SAM" id="Phobius"/>
    </source>
</evidence>
<proteinExistence type="inferred from homology"/>
<dbReference type="InterPro" id="IPR003591">
    <property type="entry name" value="Leu-rich_rpt_typical-subtyp"/>
</dbReference>
<dbReference type="PANTHER" id="PTHR48063:SF98">
    <property type="entry name" value="LRR RECEPTOR-LIKE SERINE_THREONINE-PROTEIN KINASE FLS2"/>
    <property type="match status" value="1"/>
</dbReference>
<keyword evidence="7" id="KW-0677">Repeat</keyword>
<gene>
    <name evidence="17" type="primary">LOC18586565</name>
</gene>